<evidence type="ECO:0000313" key="4">
    <source>
        <dbReference type="Proteomes" id="UP000019487"/>
    </source>
</evidence>
<dbReference type="AlphaFoldDB" id="W9CQJ8"/>
<feature type="transmembrane region" description="Helical" evidence="2">
    <location>
        <begin position="6"/>
        <end position="26"/>
    </location>
</feature>
<dbReference type="HOGENOM" id="CLU_056392_1_0_1"/>
<dbReference type="Proteomes" id="UP000019487">
    <property type="component" value="Unassembled WGS sequence"/>
</dbReference>
<evidence type="ECO:0000256" key="1">
    <source>
        <dbReference type="SAM" id="MobiDB-lite"/>
    </source>
</evidence>
<accession>W9CQJ8</accession>
<keyword evidence="2" id="KW-0812">Transmembrane</keyword>
<feature type="region of interest" description="Disordered" evidence="1">
    <location>
        <begin position="77"/>
        <end position="97"/>
    </location>
</feature>
<feature type="compositionally biased region" description="Polar residues" evidence="1">
    <location>
        <begin position="88"/>
        <end position="97"/>
    </location>
</feature>
<sequence length="245" mass="26960">MKLFSAFYVIILPFLFFFTVPIAIFASITTTFAFCLLCFRVVIVYIELALAVIPYYLCRPKTEIKVKQSKRAIYNPPTLPLRRKNRRSSASGSQLATGSITPIPVRILKGSESMLGLGQSVGFARDYEGVGGWRLDTSGSDDDALWTNMNSRLELPANYGRRHHQRSLTSSSLPLEEWKMRSPETTMNTSKTRTPPTIGSGLGGESYFPTMTPSLKVTKKPSSGSASGSSPVSSKASSVVNMKQR</sequence>
<keyword evidence="4" id="KW-1185">Reference proteome</keyword>
<feature type="compositionally biased region" description="Low complexity" evidence="1">
    <location>
        <begin position="220"/>
        <end position="239"/>
    </location>
</feature>
<reference evidence="3 4" key="1">
    <citation type="journal article" date="2014" name="Genome Announc.">
        <title>Draft genome sequence of Sclerotinia borealis, a psychrophilic plant pathogenic fungus.</title>
        <authorList>
            <person name="Mardanov A.V."/>
            <person name="Beletsky A.V."/>
            <person name="Kadnikov V.V."/>
            <person name="Ignatov A.N."/>
            <person name="Ravin N.V."/>
        </authorList>
    </citation>
    <scope>NUCLEOTIDE SEQUENCE [LARGE SCALE GENOMIC DNA]</scope>
    <source>
        <strain evidence="4">F-4157</strain>
    </source>
</reference>
<feature type="transmembrane region" description="Helical" evidence="2">
    <location>
        <begin position="33"/>
        <end position="57"/>
    </location>
</feature>
<feature type="region of interest" description="Disordered" evidence="1">
    <location>
        <begin position="181"/>
        <end position="245"/>
    </location>
</feature>
<gene>
    <name evidence="3" type="ORF">SBOR_0522</name>
</gene>
<evidence type="ECO:0000313" key="3">
    <source>
        <dbReference type="EMBL" id="ESZ99112.1"/>
    </source>
</evidence>
<evidence type="ECO:0000256" key="2">
    <source>
        <dbReference type="SAM" id="Phobius"/>
    </source>
</evidence>
<dbReference type="EMBL" id="AYSA01000024">
    <property type="protein sequence ID" value="ESZ99112.1"/>
    <property type="molecule type" value="Genomic_DNA"/>
</dbReference>
<name>W9CQJ8_SCLBF</name>
<protein>
    <submittedName>
        <fullName evidence="3">Uncharacterized protein</fullName>
    </submittedName>
</protein>
<organism evidence="3 4">
    <name type="scientific">Sclerotinia borealis (strain F-4128)</name>
    <dbReference type="NCBI Taxonomy" id="1432307"/>
    <lineage>
        <taxon>Eukaryota</taxon>
        <taxon>Fungi</taxon>
        <taxon>Dikarya</taxon>
        <taxon>Ascomycota</taxon>
        <taxon>Pezizomycotina</taxon>
        <taxon>Leotiomycetes</taxon>
        <taxon>Helotiales</taxon>
        <taxon>Sclerotiniaceae</taxon>
        <taxon>Sclerotinia</taxon>
    </lineage>
</organism>
<keyword evidence="2" id="KW-1133">Transmembrane helix</keyword>
<proteinExistence type="predicted"/>
<comment type="caution">
    <text evidence="3">The sequence shown here is derived from an EMBL/GenBank/DDBJ whole genome shotgun (WGS) entry which is preliminary data.</text>
</comment>
<dbReference type="OrthoDB" id="4492972at2759"/>
<feature type="compositionally biased region" description="Polar residues" evidence="1">
    <location>
        <begin position="183"/>
        <end position="197"/>
    </location>
</feature>
<keyword evidence="2" id="KW-0472">Membrane</keyword>